<dbReference type="EMBL" id="CP036259">
    <property type="protein sequence ID" value="QDR82254.1"/>
    <property type="molecule type" value="Genomic_DNA"/>
</dbReference>
<dbReference type="InterPro" id="IPR052163">
    <property type="entry name" value="DGC-Regulatory_Protein"/>
</dbReference>
<dbReference type="PROSITE" id="PS50887">
    <property type="entry name" value="GGDEF"/>
    <property type="match status" value="1"/>
</dbReference>
<keyword evidence="2" id="KW-0812">Transmembrane</keyword>
<dbReference type="PANTHER" id="PTHR46663:SF2">
    <property type="entry name" value="GGDEF DOMAIN-CONTAINING PROTEIN"/>
    <property type="match status" value="1"/>
</dbReference>
<feature type="transmembrane region" description="Helical" evidence="2">
    <location>
        <begin position="65"/>
        <end position="87"/>
    </location>
</feature>
<dbReference type="Gene3D" id="3.30.70.270">
    <property type="match status" value="1"/>
</dbReference>
<proteinExistence type="predicted"/>
<evidence type="ECO:0000313" key="4">
    <source>
        <dbReference type="EMBL" id="QDR82254.1"/>
    </source>
</evidence>
<feature type="transmembrane region" description="Helical" evidence="2">
    <location>
        <begin position="6"/>
        <end position="25"/>
    </location>
</feature>
<dbReference type="CDD" id="cd01949">
    <property type="entry name" value="GGDEF"/>
    <property type="match status" value="1"/>
</dbReference>
<dbReference type="InterPro" id="IPR029787">
    <property type="entry name" value="Nucleotide_cyclase"/>
</dbReference>
<dbReference type="SMART" id="SM00267">
    <property type="entry name" value="GGDEF"/>
    <property type="match status" value="1"/>
</dbReference>
<sequence length="331" mass="36223">MREDNLLIAGFIAFGSAIMSLYNGFRGYQASRTRKLSRLLLLVYGIVCVLVLAVAAALIRNVPAYWRFLAACSWCVFCSVFWQFLLYSADRCDRARGRNTQLGVIPAEIERKLAELEACNADLQQEIRDSRAAAALVQYHANYDYLTGLPNRRRCYEQIAAALAGDRDNRTLAVLFLDLDDFKLLNDNLGHACGDSALKQVVERIKTVLGPGAMLARIGGDEFLVLLQGGSGQEVAAAAATTAASIRQVFMYPFCLDNCEFFLSVSTGIALCPQHGLDADTLIKNADIAMYMAKNNGKNKYRFYSAAREHGSAAASGGGTNNSLNRRESGL</sequence>
<keyword evidence="5" id="KW-1185">Reference proteome</keyword>
<dbReference type="InterPro" id="IPR043128">
    <property type="entry name" value="Rev_trsase/Diguanyl_cyclase"/>
</dbReference>
<dbReference type="AlphaFoldDB" id="A0A517DY11"/>
<dbReference type="RefSeq" id="WP_144351659.1">
    <property type="nucleotide sequence ID" value="NZ_CP036259.1"/>
</dbReference>
<keyword evidence="2" id="KW-1133">Transmembrane helix</keyword>
<dbReference type="NCBIfam" id="TIGR00254">
    <property type="entry name" value="GGDEF"/>
    <property type="match status" value="1"/>
</dbReference>
<dbReference type="KEGG" id="sted:SPTER_36780"/>
<dbReference type="Pfam" id="PF00990">
    <property type="entry name" value="GGDEF"/>
    <property type="match status" value="1"/>
</dbReference>
<evidence type="ECO:0000259" key="3">
    <source>
        <dbReference type="PROSITE" id="PS50887"/>
    </source>
</evidence>
<evidence type="ECO:0000256" key="2">
    <source>
        <dbReference type="SAM" id="Phobius"/>
    </source>
</evidence>
<accession>A0A517DY11</accession>
<dbReference type="PANTHER" id="PTHR46663">
    <property type="entry name" value="DIGUANYLATE CYCLASE DGCT-RELATED"/>
    <property type="match status" value="1"/>
</dbReference>
<evidence type="ECO:0000256" key="1">
    <source>
        <dbReference type="SAM" id="MobiDB-lite"/>
    </source>
</evidence>
<feature type="region of interest" description="Disordered" evidence="1">
    <location>
        <begin position="312"/>
        <end position="331"/>
    </location>
</feature>
<protein>
    <submittedName>
        <fullName evidence="4">GGDEF: diguanylate cyclase (GGDEF) domain protein</fullName>
    </submittedName>
</protein>
<dbReference type="Proteomes" id="UP000320776">
    <property type="component" value="Chromosome"/>
</dbReference>
<gene>
    <name evidence="4" type="ORF">SPTER_36780</name>
</gene>
<reference evidence="4 5" key="1">
    <citation type="submission" date="2019-02" db="EMBL/GenBank/DDBJ databases">
        <title>Closed genome of Sporomusa termitida DSM 4440.</title>
        <authorList>
            <person name="Poehlein A."/>
            <person name="Daniel R."/>
        </authorList>
    </citation>
    <scope>NUCLEOTIDE SEQUENCE [LARGE SCALE GENOMIC DNA]</scope>
    <source>
        <strain evidence="4 5">DSM 4440</strain>
    </source>
</reference>
<dbReference type="OrthoDB" id="9759607at2"/>
<dbReference type="InterPro" id="IPR000160">
    <property type="entry name" value="GGDEF_dom"/>
</dbReference>
<feature type="transmembrane region" description="Helical" evidence="2">
    <location>
        <begin position="37"/>
        <end position="59"/>
    </location>
</feature>
<feature type="domain" description="GGDEF" evidence="3">
    <location>
        <begin position="170"/>
        <end position="306"/>
    </location>
</feature>
<keyword evidence="2" id="KW-0472">Membrane</keyword>
<name>A0A517DY11_9FIRM</name>
<dbReference type="SUPFAM" id="SSF55073">
    <property type="entry name" value="Nucleotide cyclase"/>
    <property type="match status" value="1"/>
</dbReference>
<evidence type="ECO:0000313" key="5">
    <source>
        <dbReference type="Proteomes" id="UP000320776"/>
    </source>
</evidence>
<organism evidence="4 5">
    <name type="scientific">Sporomusa termitida</name>
    <dbReference type="NCBI Taxonomy" id="2377"/>
    <lineage>
        <taxon>Bacteria</taxon>
        <taxon>Bacillati</taxon>
        <taxon>Bacillota</taxon>
        <taxon>Negativicutes</taxon>
        <taxon>Selenomonadales</taxon>
        <taxon>Sporomusaceae</taxon>
        <taxon>Sporomusa</taxon>
    </lineage>
</organism>